<proteinExistence type="predicted"/>
<keyword evidence="1" id="KW-1133">Transmembrane helix</keyword>
<dbReference type="HOGENOM" id="CLU_2427808_0_0_1"/>
<accession>A0A0C3G1J5</accession>
<evidence type="ECO:0000259" key="2">
    <source>
        <dbReference type="Pfam" id="PF20152"/>
    </source>
</evidence>
<evidence type="ECO:0000256" key="1">
    <source>
        <dbReference type="SAM" id="Phobius"/>
    </source>
</evidence>
<reference evidence="4" key="2">
    <citation type="submission" date="2015-01" db="EMBL/GenBank/DDBJ databases">
        <title>Evolutionary Origins and Diversification of the Mycorrhizal Mutualists.</title>
        <authorList>
            <consortium name="DOE Joint Genome Institute"/>
            <consortium name="Mycorrhizal Genomics Consortium"/>
            <person name="Kohler A."/>
            <person name="Kuo A."/>
            <person name="Nagy L.G."/>
            <person name="Floudas D."/>
            <person name="Copeland A."/>
            <person name="Barry K.W."/>
            <person name="Cichocki N."/>
            <person name="Veneault-Fourrey C."/>
            <person name="LaButti K."/>
            <person name="Lindquist E.A."/>
            <person name="Lipzen A."/>
            <person name="Lundell T."/>
            <person name="Morin E."/>
            <person name="Murat C."/>
            <person name="Riley R."/>
            <person name="Ohm R."/>
            <person name="Sun H."/>
            <person name="Tunlid A."/>
            <person name="Henrissat B."/>
            <person name="Grigoriev I.V."/>
            <person name="Hibbett D.S."/>
            <person name="Martin F."/>
        </authorList>
    </citation>
    <scope>NUCLEOTIDE SEQUENCE [LARGE SCALE GENOMIC DNA]</scope>
    <source>
        <strain evidence="4">F 1598</strain>
    </source>
</reference>
<protein>
    <recommendedName>
        <fullName evidence="2">DUF6534 domain-containing protein</fullName>
    </recommendedName>
</protein>
<dbReference type="Proteomes" id="UP000054166">
    <property type="component" value="Unassembled WGS sequence"/>
</dbReference>
<organism evidence="3 4">
    <name type="scientific">Piloderma croceum (strain F 1598)</name>
    <dbReference type="NCBI Taxonomy" id="765440"/>
    <lineage>
        <taxon>Eukaryota</taxon>
        <taxon>Fungi</taxon>
        <taxon>Dikarya</taxon>
        <taxon>Basidiomycota</taxon>
        <taxon>Agaricomycotina</taxon>
        <taxon>Agaricomycetes</taxon>
        <taxon>Agaricomycetidae</taxon>
        <taxon>Atheliales</taxon>
        <taxon>Atheliaceae</taxon>
        <taxon>Piloderma</taxon>
    </lineage>
</organism>
<keyword evidence="1" id="KW-0472">Membrane</keyword>
<dbReference type="Pfam" id="PF20152">
    <property type="entry name" value="DUF6534"/>
    <property type="match status" value="1"/>
</dbReference>
<sequence length="91" mass="10315">MFSIATRTQAILHKLIWFSVNQIVLIGLVTIITLVLYETTIHSFLALPSQPILCKLYVNCLLAALNCRKEYREIAGQDVDLSKVLPHSSRF</sequence>
<dbReference type="AlphaFoldDB" id="A0A0C3G1J5"/>
<keyword evidence="1" id="KW-0812">Transmembrane</keyword>
<feature type="transmembrane region" description="Helical" evidence="1">
    <location>
        <begin position="15"/>
        <end position="37"/>
    </location>
</feature>
<dbReference type="EMBL" id="KN832973">
    <property type="protein sequence ID" value="KIM90120.1"/>
    <property type="molecule type" value="Genomic_DNA"/>
</dbReference>
<name>A0A0C3G1J5_PILCF</name>
<gene>
    <name evidence="3" type="ORF">PILCRDRAFT_172623</name>
</gene>
<evidence type="ECO:0000313" key="4">
    <source>
        <dbReference type="Proteomes" id="UP000054166"/>
    </source>
</evidence>
<dbReference type="InParanoid" id="A0A0C3G1J5"/>
<feature type="domain" description="DUF6534" evidence="2">
    <location>
        <begin position="7"/>
        <end position="69"/>
    </location>
</feature>
<dbReference type="InterPro" id="IPR045339">
    <property type="entry name" value="DUF6534"/>
</dbReference>
<evidence type="ECO:0000313" key="3">
    <source>
        <dbReference type="EMBL" id="KIM90120.1"/>
    </source>
</evidence>
<keyword evidence="4" id="KW-1185">Reference proteome</keyword>
<reference evidence="3 4" key="1">
    <citation type="submission" date="2014-04" db="EMBL/GenBank/DDBJ databases">
        <authorList>
            <consortium name="DOE Joint Genome Institute"/>
            <person name="Kuo A."/>
            <person name="Tarkka M."/>
            <person name="Buscot F."/>
            <person name="Kohler A."/>
            <person name="Nagy L.G."/>
            <person name="Floudas D."/>
            <person name="Copeland A."/>
            <person name="Barry K.W."/>
            <person name="Cichocki N."/>
            <person name="Veneault-Fourrey C."/>
            <person name="LaButti K."/>
            <person name="Lindquist E.A."/>
            <person name="Lipzen A."/>
            <person name="Lundell T."/>
            <person name="Morin E."/>
            <person name="Murat C."/>
            <person name="Sun H."/>
            <person name="Tunlid A."/>
            <person name="Henrissat B."/>
            <person name="Grigoriev I.V."/>
            <person name="Hibbett D.S."/>
            <person name="Martin F."/>
            <person name="Nordberg H.P."/>
            <person name="Cantor M.N."/>
            <person name="Hua S.X."/>
        </authorList>
    </citation>
    <scope>NUCLEOTIDE SEQUENCE [LARGE SCALE GENOMIC DNA]</scope>
    <source>
        <strain evidence="3 4">F 1598</strain>
    </source>
</reference>